<evidence type="ECO:0000313" key="3">
    <source>
        <dbReference type="Proteomes" id="UP001165396"/>
    </source>
</evidence>
<reference evidence="2" key="1">
    <citation type="submission" date="2022-07" db="EMBL/GenBank/DDBJ databases">
        <title>Pseudosulfitobacter sp. strain AP-MA-4, whole genome sequence.</title>
        <authorList>
            <person name="Jiang Y."/>
        </authorList>
    </citation>
    <scope>NUCLEOTIDE SEQUENCE</scope>
    <source>
        <strain evidence="2">AP-MA-4</strain>
    </source>
</reference>
<dbReference type="Proteomes" id="UP001165396">
    <property type="component" value="Unassembled WGS sequence"/>
</dbReference>
<name>A0ABT1YY67_9RHOB</name>
<evidence type="ECO:0000256" key="1">
    <source>
        <dbReference type="SAM" id="SignalP"/>
    </source>
</evidence>
<organism evidence="2 3">
    <name type="scientific">Pseudosulfitobacter koreensis</name>
    <dbReference type="NCBI Taxonomy" id="2968472"/>
    <lineage>
        <taxon>Bacteria</taxon>
        <taxon>Pseudomonadati</taxon>
        <taxon>Pseudomonadota</taxon>
        <taxon>Alphaproteobacteria</taxon>
        <taxon>Rhodobacterales</taxon>
        <taxon>Roseobacteraceae</taxon>
        <taxon>Pseudosulfitobacter</taxon>
    </lineage>
</organism>
<sequence length="145" mass="14819">MQPYRHIGASLATAAVLFATAAQAQDATPPAGVSLELNAADLVGEACRITFVATNTSAAPIDRAVYETVLFNADGGVMMLTLFDFGALPVDVPRVRQFQIADTACGRIGSLLINGAGTCTVDGEASDLCTTGLAASSRLDIGLQG</sequence>
<keyword evidence="3" id="KW-1185">Reference proteome</keyword>
<keyword evidence="1" id="KW-0732">Signal</keyword>
<evidence type="ECO:0008006" key="4">
    <source>
        <dbReference type="Google" id="ProtNLM"/>
    </source>
</evidence>
<protein>
    <recommendedName>
        <fullName evidence="4">Tat pathway signal sequence domain protein</fullName>
    </recommendedName>
</protein>
<feature type="signal peptide" evidence="1">
    <location>
        <begin position="1"/>
        <end position="24"/>
    </location>
</feature>
<comment type="caution">
    <text evidence="2">The sequence shown here is derived from an EMBL/GenBank/DDBJ whole genome shotgun (WGS) entry which is preliminary data.</text>
</comment>
<proteinExistence type="predicted"/>
<feature type="chain" id="PRO_5046820948" description="Tat pathway signal sequence domain protein" evidence="1">
    <location>
        <begin position="25"/>
        <end position="145"/>
    </location>
</feature>
<dbReference type="RefSeq" id="WP_258293504.1">
    <property type="nucleotide sequence ID" value="NZ_JANKJG010000002.1"/>
</dbReference>
<evidence type="ECO:0000313" key="2">
    <source>
        <dbReference type="EMBL" id="MCR8825830.1"/>
    </source>
</evidence>
<gene>
    <name evidence="2" type="ORF">NTA49_04705</name>
</gene>
<accession>A0ABT1YY67</accession>
<dbReference type="EMBL" id="JANKJG010000002">
    <property type="protein sequence ID" value="MCR8825830.1"/>
    <property type="molecule type" value="Genomic_DNA"/>
</dbReference>